<evidence type="ECO:0000313" key="2">
    <source>
        <dbReference type="EMBL" id="RSM64808.1"/>
    </source>
</evidence>
<dbReference type="PROSITE" id="PS50943">
    <property type="entry name" value="HTH_CROC1"/>
    <property type="match status" value="1"/>
</dbReference>
<dbReference type="Proteomes" id="UP000287547">
    <property type="component" value="Unassembled WGS sequence"/>
</dbReference>
<protein>
    <recommendedName>
        <fullName evidence="1">HTH cro/C1-type domain-containing protein</fullName>
    </recommendedName>
</protein>
<dbReference type="Gene3D" id="1.10.260.40">
    <property type="entry name" value="lambda repressor-like DNA-binding domains"/>
    <property type="match status" value="1"/>
</dbReference>
<feature type="domain" description="HTH cro/C1-type" evidence="1">
    <location>
        <begin position="22"/>
        <end position="78"/>
    </location>
</feature>
<gene>
    <name evidence="2" type="ORF">DMH04_50745</name>
</gene>
<dbReference type="EMBL" id="QHKI01000093">
    <property type="protein sequence ID" value="RSM64808.1"/>
    <property type="molecule type" value="Genomic_DNA"/>
</dbReference>
<dbReference type="Pfam" id="PF13560">
    <property type="entry name" value="HTH_31"/>
    <property type="match status" value="1"/>
</dbReference>
<dbReference type="Pfam" id="PF19054">
    <property type="entry name" value="DUF5753"/>
    <property type="match status" value="1"/>
</dbReference>
<dbReference type="InterPro" id="IPR001387">
    <property type="entry name" value="Cro/C1-type_HTH"/>
</dbReference>
<accession>A0A428YB90</accession>
<dbReference type="AlphaFoldDB" id="A0A428YB90"/>
<organism evidence="2 3">
    <name type="scientific">Kibdelosporangium aridum</name>
    <dbReference type="NCBI Taxonomy" id="2030"/>
    <lineage>
        <taxon>Bacteria</taxon>
        <taxon>Bacillati</taxon>
        <taxon>Actinomycetota</taxon>
        <taxon>Actinomycetes</taxon>
        <taxon>Pseudonocardiales</taxon>
        <taxon>Pseudonocardiaceae</taxon>
        <taxon>Kibdelosporangium</taxon>
    </lineage>
</organism>
<dbReference type="InterPro" id="IPR043917">
    <property type="entry name" value="DUF5753"/>
</dbReference>
<dbReference type="OrthoDB" id="3634701at2"/>
<reference evidence="2 3" key="1">
    <citation type="submission" date="2018-05" db="EMBL/GenBank/DDBJ databases">
        <title>Evolution of GPA BGCs.</title>
        <authorList>
            <person name="Waglechner N."/>
            <person name="Wright G.D."/>
        </authorList>
    </citation>
    <scope>NUCLEOTIDE SEQUENCE [LARGE SCALE GENOMIC DNA]</scope>
    <source>
        <strain evidence="2 3">A82846</strain>
    </source>
</reference>
<proteinExistence type="predicted"/>
<name>A0A428YB90_KIBAR</name>
<dbReference type="InterPro" id="IPR010982">
    <property type="entry name" value="Lambda_DNA-bd_dom_sf"/>
</dbReference>
<evidence type="ECO:0000313" key="3">
    <source>
        <dbReference type="Proteomes" id="UP000287547"/>
    </source>
</evidence>
<dbReference type="SUPFAM" id="SSF47413">
    <property type="entry name" value="lambda repressor-like DNA-binding domains"/>
    <property type="match status" value="1"/>
</dbReference>
<dbReference type="GO" id="GO:0003677">
    <property type="term" value="F:DNA binding"/>
    <property type="evidence" value="ECO:0007669"/>
    <property type="project" value="InterPro"/>
</dbReference>
<dbReference type="CDD" id="cd00093">
    <property type="entry name" value="HTH_XRE"/>
    <property type="match status" value="1"/>
</dbReference>
<dbReference type="RefSeq" id="WP_125728525.1">
    <property type="nucleotide sequence ID" value="NZ_QHKI01000093.1"/>
</dbReference>
<comment type="caution">
    <text evidence="2">The sequence shown here is derived from an EMBL/GenBank/DDBJ whole genome shotgun (WGS) entry which is preliminary data.</text>
</comment>
<evidence type="ECO:0000259" key="1">
    <source>
        <dbReference type="PROSITE" id="PS50943"/>
    </source>
</evidence>
<sequence length="289" mass="32638">MNGDFRVNEDAAARRTQLGRLLRRAREAAQPRLTQTAVGERIGCGQAKINKIETKLVRVDPPDLEKLIQLYKVAPDEAAELRMLAELDQQDGPPRTKYADTMAAFGMLSEVEPEAREIRCWHSERIPGPLQSEMYVLKQHGLTLADSSAITHVLREWKARTKVFTLPNPPSYNVIFSESSLHRMPGGRTPEIVVDQVDHLLGLMAAHSQLDLRILTFDADIRFADTDFQHLMFDGDSPHCEFVYIEYPGGSRKCKAAHELEKCREYWADLSAAALDPAASWEFLKGLIR</sequence>
<dbReference type="SMART" id="SM00530">
    <property type="entry name" value="HTH_XRE"/>
    <property type="match status" value="1"/>
</dbReference>